<dbReference type="InterPro" id="IPR036236">
    <property type="entry name" value="Znf_C2H2_sf"/>
</dbReference>
<feature type="domain" description="C2H2-type" evidence="9">
    <location>
        <begin position="150"/>
        <end position="179"/>
    </location>
</feature>
<comment type="subcellular location">
    <subcellularLocation>
        <location evidence="1">Nucleus</location>
    </subcellularLocation>
</comment>
<evidence type="ECO:0000313" key="11">
    <source>
        <dbReference type="Proteomes" id="UP000549394"/>
    </source>
</evidence>
<feature type="domain" description="C2H2-type" evidence="9">
    <location>
        <begin position="180"/>
        <end position="209"/>
    </location>
</feature>
<dbReference type="OrthoDB" id="4748970at2759"/>
<comment type="caution">
    <text evidence="10">The sequence shown here is derived from an EMBL/GenBank/DDBJ whole genome shotgun (WGS) entry which is preliminary data.</text>
</comment>
<dbReference type="Pfam" id="PF00096">
    <property type="entry name" value="zf-C2H2"/>
    <property type="match status" value="3"/>
</dbReference>
<dbReference type="FunFam" id="3.30.160.60:FF:000021">
    <property type="entry name" value="Basic krueppel-like factor 3"/>
    <property type="match status" value="1"/>
</dbReference>
<dbReference type="Proteomes" id="UP000549394">
    <property type="component" value="Unassembled WGS sequence"/>
</dbReference>
<dbReference type="SUPFAM" id="SSF57667">
    <property type="entry name" value="beta-beta-alpha zinc fingers"/>
    <property type="match status" value="2"/>
</dbReference>
<evidence type="ECO:0000256" key="5">
    <source>
        <dbReference type="ARBA" id="ARBA00022833"/>
    </source>
</evidence>
<evidence type="ECO:0000256" key="4">
    <source>
        <dbReference type="ARBA" id="ARBA00022771"/>
    </source>
</evidence>
<dbReference type="GO" id="GO:0008270">
    <property type="term" value="F:zinc ion binding"/>
    <property type="evidence" value="ECO:0007669"/>
    <property type="project" value="UniProtKB-KW"/>
</dbReference>
<keyword evidence="5" id="KW-0862">Zinc</keyword>
<proteinExistence type="predicted"/>
<dbReference type="PANTHER" id="PTHR23235:SF120">
    <property type="entry name" value="KRUPPEL-LIKE FACTOR 15"/>
    <property type="match status" value="1"/>
</dbReference>
<dbReference type="PANTHER" id="PTHR23235">
    <property type="entry name" value="KRUEPPEL-LIKE TRANSCRIPTION FACTOR"/>
    <property type="match status" value="1"/>
</dbReference>
<dbReference type="SMART" id="SM00355">
    <property type="entry name" value="ZnF_C2H2"/>
    <property type="match status" value="3"/>
</dbReference>
<dbReference type="GO" id="GO:0005634">
    <property type="term" value="C:nucleus"/>
    <property type="evidence" value="ECO:0007669"/>
    <property type="project" value="UniProtKB-SubCell"/>
</dbReference>
<feature type="domain" description="C2H2-type" evidence="9">
    <location>
        <begin position="210"/>
        <end position="233"/>
    </location>
</feature>
<evidence type="ECO:0000256" key="3">
    <source>
        <dbReference type="ARBA" id="ARBA00022737"/>
    </source>
</evidence>
<dbReference type="AlphaFoldDB" id="A0A7I8VET5"/>
<dbReference type="GO" id="GO:0000981">
    <property type="term" value="F:DNA-binding transcription factor activity, RNA polymerase II-specific"/>
    <property type="evidence" value="ECO:0007669"/>
    <property type="project" value="TreeGrafter"/>
</dbReference>
<keyword evidence="2" id="KW-0479">Metal-binding</keyword>
<evidence type="ECO:0000259" key="9">
    <source>
        <dbReference type="PROSITE" id="PS50157"/>
    </source>
</evidence>
<organism evidence="10 11">
    <name type="scientific">Dimorphilus gyrociliatus</name>
    <dbReference type="NCBI Taxonomy" id="2664684"/>
    <lineage>
        <taxon>Eukaryota</taxon>
        <taxon>Metazoa</taxon>
        <taxon>Spiralia</taxon>
        <taxon>Lophotrochozoa</taxon>
        <taxon>Annelida</taxon>
        <taxon>Polychaeta</taxon>
        <taxon>Polychaeta incertae sedis</taxon>
        <taxon>Dinophilidae</taxon>
        <taxon>Dimorphilus</taxon>
    </lineage>
</organism>
<accession>A0A7I8VET5</accession>
<evidence type="ECO:0000256" key="6">
    <source>
        <dbReference type="ARBA" id="ARBA00023242"/>
    </source>
</evidence>
<dbReference type="InterPro" id="IPR013087">
    <property type="entry name" value="Znf_C2H2_type"/>
</dbReference>
<keyword evidence="6" id="KW-0539">Nucleus</keyword>
<evidence type="ECO:0000256" key="8">
    <source>
        <dbReference type="SAM" id="MobiDB-lite"/>
    </source>
</evidence>
<feature type="compositionally biased region" description="Basic residues" evidence="8">
    <location>
        <begin position="56"/>
        <end position="67"/>
    </location>
</feature>
<protein>
    <submittedName>
        <fullName evidence="10">DgyrCDS3722</fullName>
    </submittedName>
</protein>
<gene>
    <name evidence="10" type="ORF">DGYR_LOCUS3502</name>
</gene>
<dbReference type="FunFam" id="3.30.160.60:FF:000624">
    <property type="entry name" value="zinc finger protein 697"/>
    <property type="match status" value="1"/>
</dbReference>
<evidence type="ECO:0000256" key="1">
    <source>
        <dbReference type="ARBA" id="ARBA00004123"/>
    </source>
</evidence>
<name>A0A7I8VET5_9ANNE</name>
<keyword evidence="11" id="KW-1185">Reference proteome</keyword>
<reference evidence="10 11" key="1">
    <citation type="submission" date="2020-08" db="EMBL/GenBank/DDBJ databases">
        <authorList>
            <person name="Hejnol A."/>
        </authorList>
    </citation>
    <scope>NUCLEOTIDE SEQUENCE [LARGE SCALE GENOMIC DNA]</scope>
</reference>
<evidence type="ECO:0000313" key="10">
    <source>
        <dbReference type="EMBL" id="CAD5114676.1"/>
    </source>
</evidence>
<sequence>MSEAFYRRQPDEAYVIEDLSAERSPPVDGISAERINGRLKKSAANLLPSMENSAARRAKQRSRKSKPKKIEASPLPPQPFCVVAEQQHPVDLSVRENEEIGVETITECTPPFYTTTAPPVLLPLERIKQYGSEKSQTKIGTPQDRKRRTHQCDFPNCSKVYTKSSHLKAHLRTHTGEKPYICKWEGCSWKFARSDELTRHFRKHTGDRPFKCELCSKAFSRSDHLSLHMKRHN</sequence>
<feature type="region of interest" description="Disordered" evidence="8">
    <location>
        <begin position="44"/>
        <end position="77"/>
    </location>
</feature>
<evidence type="ECO:0000256" key="2">
    <source>
        <dbReference type="ARBA" id="ARBA00022723"/>
    </source>
</evidence>
<dbReference type="GO" id="GO:0000978">
    <property type="term" value="F:RNA polymerase II cis-regulatory region sequence-specific DNA binding"/>
    <property type="evidence" value="ECO:0007669"/>
    <property type="project" value="TreeGrafter"/>
</dbReference>
<dbReference type="Gene3D" id="3.30.160.60">
    <property type="entry name" value="Classic Zinc Finger"/>
    <property type="match status" value="3"/>
</dbReference>
<dbReference type="EMBL" id="CAJFCJ010000005">
    <property type="protein sequence ID" value="CAD5114676.1"/>
    <property type="molecule type" value="Genomic_DNA"/>
</dbReference>
<evidence type="ECO:0000256" key="7">
    <source>
        <dbReference type="PROSITE-ProRule" id="PRU00042"/>
    </source>
</evidence>
<dbReference type="PROSITE" id="PS50157">
    <property type="entry name" value="ZINC_FINGER_C2H2_2"/>
    <property type="match status" value="3"/>
</dbReference>
<keyword evidence="4 7" id="KW-0863">Zinc-finger</keyword>
<keyword evidence="3" id="KW-0677">Repeat</keyword>
<dbReference type="FunFam" id="3.30.160.60:FF:000018">
    <property type="entry name" value="Krueppel-like factor 15"/>
    <property type="match status" value="1"/>
</dbReference>
<dbReference type="PROSITE" id="PS00028">
    <property type="entry name" value="ZINC_FINGER_C2H2_1"/>
    <property type="match status" value="3"/>
</dbReference>